<keyword evidence="4" id="KW-1185">Reference proteome</keyword>
<dbReference type="SUPFAM" id="SSF69786">
    <property type="entry name" value="YggU-like"/>
    <property type="match status" value="1"/>
</dbReference>
<comment type="similarity">
    <text evidence="1 2">Belongs to the UPF0235 family.</text>
</comment>
<reference evidence="3 4" key="1">
    <citation type="journal article" date="2015" name="Genome Announc.">
        <title>Complete Genome Sequence of Bartonella ancashensis Strain 20.00, Isolated from the Blood of a Patient with Verruga Peruana.</title>
        <authorList>
            <person name="Hang J."/>
            <person name="Mullins K.E."/>
            <person name="Clifford R.J."/>
            <person name="Onmus-Leone F."/>
            <person name="Yang Y."/>
            <person name="Jiang J."/>
            <person name="Leguia M."/>
            <person name="Kasper M.R."/>
            <person name="Maguina C."/>
            <person name="Lesho E.P."/>
            <person name="Jarman R.G."/>
            <person name="Richards A.L."/>
            <person name="Blazes D."/>
        </authorList>
    </citation>
    <scope>NUCLEOTIDE SEQUENCE [LARGE SCALE GENOMIC DNA]</scope>
    <source>
        <strain evidence="3 4">20.00</strain>
    </source>
</reference>
<protein>
    <recommendedName>
        <fullName evidence="2">UPF0235 protein PU02_1323</fullName>
    </recommendedName>
</protein>
<organism evidence="3 4">
    <name type="scientific">Bartonella ancashensis</name>
    <dbReference type="NCBI Taxonomy" id="1318743"/>
    <lineage>
        <taxon>Bacteria</taxon>
        <taxon>Pseudomonadati</taxon>
        <taxon>Pseudomonadota</taxon>
        <taxon>Alphaproteobacteria</taxon>
        <taxon>Hyphomicrobiales</taxon>
        <taxon>Bartonellaceae</taxon>
        <taxon>Bartonella</taxon>
    </lineage>
</organism>
<evidence type="ECO:0000313" key="4">
    <source>
        <dbReference type="Proteomes" id="UP000057213"/>
    </source>
</evidence>
<name>A0A0M4M4L2_9HYPH</name>
<evidence type="ECO:0000256" key="1">
    <source>
        <dbReference type="ARBA" id="ARBA00010364"/>
    </source>
</evidence>
<sequence length="107" mass="12053">MFYRVDASGLLLFVRLVPKSSANGIVGIEDRNDGKQHLVVRVCSVPENGRANRELIKFLAKLWGIPPLFITLKNGATSRYKQVHFSGKLEKLEMILQHLSIYSSAQK</sequence>
<dbReference type="EMBL" id="CP010401">
    <property type="protein sequence ID" value="ALE04137.1"/>
    <property type="molecule type" value="Genomic_DNA"/>
</dbReference>
<dbReference type="PATRIC" id="fig|1318743.3.peg.1337"/>
<dbReference type="OrthoDB" id="9801972at2"/>
<dbReference type="InterPro" id="IPR003746">
    <property type="entry name" value="DUF167"/>
</dbReference>
<dbReference type="Gene3D" id="3.30.1200.10">
    <property type="entry name" value="YggU-like"/>
    <property type="match status" value="1"/>
</dbReference>
<proteinExistence type="inferred from homology"/>
<dbReference type="AlphaFoldDB" id="A0A0M4M4L2"/>
<accession>A0A0M4M4L2</accession>
<dbReference type="RefSeq" id="WP_053944565.1">
    <property type="nucleotide sequence ID" value="NZ_CP010401.1"/>
</dbReference>
<dbReference type="HAMAP" id="MF_00634">
    <property type="entry name" value="UPF0235"/>
    <property type="match status" value="1"/>
</dbReference>
<evidence type="ECO:0000256" key="2">
    <source>
        <dbReference type="HAMAP-Rule" id="MF_00634"/>
    </source>
</evidence>
<gene>
    <name evidence="3" type="ORF">PU02_1323</name>
</gene>
<dbReference type="KEGG" id="banc:PU02_1323"/>
<dbReference type="Proteomes" id="UP000057213">
    <property type="component" value="Chromosome"/>
</dbReference>
<dbReference type="NCBIfam" id="TIGR00251">
    <property type="entry name" value="DUF167 family protein"/>
    <property type="match status" value="1"/>
</dbReference>
<evidence type="ECO:0000313" key="3">
    <source>
        <dbReference type="EMBL" id="ALE04137.1"/>
    </source>
</evidence>
<dbReference type="Pfam" id="PF02594">
    <property type="entry name" value="DUF167"/>
    <property type="match status" value="1"/>
</dbReference>
<dbReference type="SMART" id="SM01152">
    <property type="entry name" value="DUF167"/>
    <property type="match status" value="1"/>
</dbReference>
<dbReference type="STRING" id="1318743.PU02_1323"/>
<dbReference type="InterPro" id="IPR036591">
    <property type="entry name" value="YggU-like_sf"/>
</dbReference>